<protein>
    <recommendedName>
        <fullName evidence="3">Lipoprotein</fullName>
    </recommendedName>
</protein>
<sequence length="130" mass="14560">MANFKKQGRCLKGGVCSIASILLTIFLVLSVAGCATFRNVSELYPPIMDQNELKRPYVKIAVLECSSERIGNIEGVTPQDYDWAHNALRERAYRLGADAVVLPEVRVERDTFLFFPSSKIRAKGIAIKFH</sequence>
<dbReference type="AlphaFoldDB" id="A0AAW4L460"/>
<comment type="caution">
    <text evidence="1">The sequence shown here is derived from an EMBL/GenBank/DDBJ whole genome shotgun (WGS) entry which is preliminary data.</text>
</comment>
<evidence type="ECO:0008006" key="3">
    <source>
        <dbReference type="Google" id="ProtNLM"/>
    </source>
</evidence>
<gene>
    <name evidence="1" type="ORF">KI809_16810</name>
</gene>
<keyword evidence="2" id="KW-1185">Reference proteome</keyword>
<dbReference type="PROSITE" id="PS51257">
    <property type="entry name" value="PROKAR_LIPOPROTEIN"/>
    <property type="match status" value="1"/>
</dbReference>
<evidence type="ECO:0000313" key="2">
    <source>
        <dbReference type="Proteomes" id="UP000811899"/>
    </source>
</evidence>
<proteinExistence type="predicted"/>
<reference evidence="1 2" key="1">
    <citation type="submission" date="2021-05" db="EMBL/GenBank/DDBJ databases">
        <title>The draft genome of Geobacter pelophilus DSM 12255.</title>
        <authorList>
            <person name="Xu Z."/>
            <person name="Masuda Y."/>
            <person name="Itoh H."/>
            <person name="Senoo K."/>
        </authorList>
    </citation>
    <scope>NUCLEOTIDE SEQUENCE [LARGE SCALE GENOMIC DNA]</scope>
    <source>
        <strain evidence="1 2">DSM 12255</strain>
    </source>
</reference>
<evidence type="ECO:0000313" key="1">
    <source>
        <dbReference type="EMBL" id="MBT0665974.1"/>
    </source>
</evidence>
<accession>A0AAW4L460</accession>
<name>A0AAW4L460_9BACT</name>
<dbReference type="EMBL" id="JAHCVJ010000008">
    <property type="protein sequence ID" value="MBT0665974.1"/>
    <property type="molecule type" value="Genomic_DNA"/>
</dbReference>
<organism evidence="1 2">
    <name type="scientific">Geoanaerobacter pelophilus</name>
    <dbReference type="NCBI Taxonomy" id="60036"/>
    <lineage>
        <taxon>Bacteria</taxon>
        <taxon>Pseudomonadati</taxon>
        <taxon>Thermodesulfobacteriota</taxon>
        <taxon>Desulfuromonadia</taxon>
        <taxon>Geobacterales</taxon>
        <taxon>Geobacteraceae</taxon>
        <taxon>Geoanaerobacter</taxon>
    </lineage>
</organism>
<dbReference type="Proteomes" id="UP000811899">
    <property type="component" value="Unassembled WGS sequence"/>
</dbReference>